<keyword evidence="3" id="KW-1185">Reference proteome</keyword>
<keyword evidence="1" id="KW-1133">Transmembrane helix</keyword>
<name>A0A6A6F3C1_9PEZI</name>
<evidence type="ECO:0008006" key="4">
    <source>
        <dbReference type="Google" id="ProtNLM"/>
    </source>
</evidence>
<dbReference type="AlphaFoldDB" id="A0A6A6F3C1"/>
<organism evidence="2 3">
    <name type="scientific">Cercospora zeae-maydis SCOH1-5</name>
    <dbReference type="NCBI Taxonomy" id="717836"/>
    <lineage>
        <taxon>Eukaryota</taxon>
        <taxon>Fungi</taxon>
        <taxon>Dikarya</taxon>
        <taxon>Ascomycota</taxon>
        <taxon>Pezizomycotina</taxon>
        <taxon>Dothideomycetes</taxon>
        <taxon>Dothideomycetidae</taxon>
        <taxon>Mycosphaerellales</taxon>
        <taxon>Mycosphaerellaceae</taxon>
        <taxon>Cercospora</taxon>
    </lineage>
</organism>
<dbReference type="OrthoDB" id="5427350at2759"/>
<feature type="transmembrane region" description="Helical" evidence="1">
    <location>
        <begin position="507"/>
        <end position="524"/>
    </location>
</feature>
<evidence type="ECO:0000256" key="1">
    <source>
        <dbReference type="SAM" id="Phobius"/>
    </source>
</evidence>
<dbReference type="Pfam" id="PF14269">
    <property type="entry name" value="Arylsulfotran_2"/>
    <property type="match status" value="1"/>
</dbReference>
<evidence type="ECO:0000313" key="3">
    <source>
        <dbReference type="Proteomes" id="UP000799539"/>
    </source>
</evidence>
<dbReference type="SUPFAM" id="SSF63829">
    <property type="entry name" value="Calcium-dependent phosphotriesterase"/>
    <property type="match status" value="1"/>
</dbReference>
<proteinExistence type="predicted"/>
<feature type="non-terminal residue" evidence="2">
    <location>
        <position position="1"/>
    </location>
</feature>
<gene>
    <name evidence="2" type="ORF">CERZMDRAFT_52356</name>
</gene>
<dbReference type="EMBL" id="ML992711">
    <property type="protein sequence ID" value="KAF2206807.1"/>
    <property type="molecule type" value="Genomic_DNA"/>
</dbReference>
<keyword evidence="1" id="KW-0472">Membrane</keyword>
<protein>
    <recommendedName>
        <fullName evidence="4">ASST-domain-containing protein</fullName>
    </recommendedName>
</protein>
<dbReference type="PANTHER" id="PTHR35340:SF8">
    <property type="entry name" value="ASST-DOMAIN-CONTAINING PROTEIN"/>
    <property type="match status" value="1"/>
</dbReference>
<dbReference type="InterPro" id="IPR053143">
    <property type="entry name" value="Arylsulfate_ST"/>
</dbReference>
<reference evidence="2" key="1">
    <citation type="journal article" date="2020" name="Stud. Mycol.">
        <title>101 Dothideomycetes genomes: a test case for predicting lifestyles and emergence of pathogens.</title>
        <authorList>
            <person name="Haridas S."/>
            <person name="Albert R."/>
            <person name="Binder M."/>
            <person name="Bloem J."/>
            <person name="Labutti K."/>
            <person name="Salamov A."/>
            <person name="Andreopoulos B."/>
            <person name="Baker S."/>
            <person name="Barry K."/>
            <person name="Bills G."/>
            <person name="Bluhm B."/>
            <person name="Cannon C."/>
            <person name="Castanera R."/>
            <person name="Culley D."/>
            <person name="Daum C."/>
            <person name="Ezra D."/>
            <person name="Gonzalez J."/>
            <person name="Henrissat B."/>
            <person name="Kuo A."/>
            <person name="Liang C."/>
            <person name="Lipzen A."/>
            <person name="Lutzoni F."/>
            <person name="Magnuson J."/>
            <person name="Mondo S."/>
            <person name="Nolan M."/>
            <person name="Ohm R."/>
            <person name="Pangilinan J."/>
            <person name="Park H.-J."/>
            <person name="Ramirez L."/>
            <person name="Alfaro M."/>
            <person name="Sun H."/>
            <person name="Tritt A."/>
            <person name="Yoshinaga Y."/>
            <person name="Zwiers L.-H."/>
            <person name="Turgeon B."/>
            <person name="Goodwin S."/>
            <person name="Spatafora J."/>
            <person name="Crous P."/>
            <person name="Grigoriev I."/>
        </authorList>
    </citation>
    <scope>NUCLEOTIDE SEQUENCE</scope>
    <source>
        <strain evidence="2">SCOH1-5</strain>
    </source>
</reference>
<dbReference type="Proteomes" id="UP000799539">
    <property type="component" value="Unassembled WGS sequence"/>
</dbReference>
<dbReference type="InterPro" id="IPR039535">
    <property type="entry name" value="ASST-like"/>
</dbReference>
<sequence length="533" mass="59600">PDIKAPLFNVTQYEPERILPGYWFVAPYVSLVRDPVDQHYYQPCQIGPLIYDGAGELVWSGACLLENQNAVDFRPFKAHGRNYLSLILYSQSSKGIESSRAVILNDSLQISSTYEPRSDSGMSLNMHEFNIIHNGKTVLHLTKRSIERDITDIKQSSTSSSTGRIVDNGFLEVDLATKNVLFEWWAADHVSLTDSSGVVSGLTQKAPQGWNWIHMNSVDKNDEGDFLICARYTDAIYKVSGKDGKILWTLGGRSSSFKLPPDLDISRQHDARFTSSSGAEEIISFLNNGGDDHGSTSSASSGLLVSLNTATMTARIITRWPRPTGEITQQRGNFQLLPNGNVFAGWSDNSHISEHSSQGELLMEARWKSERFATYRAWKANFTSSPTEHPILKSFVFGTSKDDATLVCYVSWNGATEVDDWRFYAVDENGKETVRGRIERRGFETLFQMKGCSDQVYAEAISRHGKVLGKSAVVSTLDTDGICQVNGRTAEAQLNHSEPRRSSVLDLPSLFWIACMAAVLGYAWRNVHRWRRR</sequence>
<keyword evidence="1" id="KW-0812">Transmembrane</keyword>
<evidence type="ECO:0000313" key="2">
    <source>
        <dbReference type="EMBL" id="KAF2206807.1"/>
    </source>
</evidence>
<dbReference type="PANTHER" id="PTHR35340">
    <property type="entry name" value="PQQ ENZYME REPEAT PROTEIN-RELATED"/>
    <property type="match status" value="1"/>
</dbReference>
<accession>A0A6A6F3C1</accession>